<comment type="catalytic activity">
    <reaction evidence="1 10">
        <text>a myo-inositol phosphate + H2O = myo-inositol + phosphate</text>
        <dbReference type="Rhea" id="RHEA:24056"/>
        <dbReference type="ChEBI" id="CHEBI:15377"/>
        <dbReference type="ChEBI" id="CHEBI:17268"/>
        <dbReference type="ChEBI" id="CHEBI:43474"/>
        <dbReference type="ChEBI" id="CHEBI:84139"/>
        <dbReference type="EC" id="3.1.3.25"/>
    </reaction>
</comment>
<dbReference type="SUPFAM" id="SSF56655">
    <property type="entry name" value="Carbohydrate phosphatase"/>
    <property type="match status" value="1"/>
</dbReference>
<dbReference type="PROSITE" id="PS00630">
    <property type="entry name" value="IMP_2"/>
    <property type="match status" value="1"/>
</dbReference>
<dbReference type="PRINTS" id="PR01959">
    <property type="entry name" value="SBIMPHPHTASE"/>
</dbReference>
<accession>A0A429XG28</accession>
<dbReference type="InterPro" id="IPR020550">
    <property type="entry name" value="Inositol_monophosphatase_CS"/>
</dbReference>
<feature type="binding site" evidence="9">
    <location>
        <position position="227"/>
    </location>
    <ligand>
        <name>Mg(2+)</name>
        <dbReference type="ChEBI" id="CHEBI:18420"/>
        <label>1</label>
        <note>catalytic</note>
    </ligand>
</feature>
<keyword evidence="6 9" id="KW-0479">Metal-binding</keyword>
<feature type="binding site" evidence="9">
    <location>
        <position position="70"/>
    </location>
    <ligand>
        <name>Mg(2+)</name>
        <dbReference type="ChEBI" id="CHEBI:18420"/>
        <label>1</label>
        <note>catalytic</note>
    </ligand>
</feature>
<dbReference type="OrthoDB" id="9785695at2"/>
<dbReference type="InterPro" id="IPR022337">
    <property type="entry name" value="Inositol_monophosphatase_SuhB"/>
</dbReference>
<reference evidence="12" key="1">
    <citation type="submission" date="2018-11" db="EMBL/GenBank/DDBJ databases">
        <title>Phylogenetic, genomic, and biogeographic characterization of a novel and ubiquitous marine invertebrate-associated Rickettsiales parasite, Candidatus Marinoinvertebrata rohwerii, gen. nov., sp. nov.</title>
        <authorList>
            <person name="Klinges J.G."/>
            <person name="Rosales S.M."/>
            <person name="Mcminds R."/>
            <person name="Shaver E.C."/>
            <person name="Shantz A."/>
            <person name="Peters E.C."/>
            <person name="Burkepile D.E."/>
            <person name="Silliman B.R."/>
            <person name="Vega Thurber R.L."/>
        </authorList>
    </citation>
    <scope>NUCLEOTIDE SEQUENCE [LARGE SCALE GENOMIC DNA]</scope>
    <source>
        <strain evidence="12">a_cerv_44</strain>
    </source>
</reference>
<dbReference type="AlphaFoldDB" id="A0A429XG28"/>
<evidence type="ECO:0000256" key="6">
    <source>
        <dbReference type="ARBA" id="ARBA00022723"/>
    </source>
</evidence>
<dbReference type="EC" id="3.1.3.25" evidence="4 10"/>
<evidence type="ECO:0000256" key="5">
    <source>
        <dbReference type="ARBA" id="ARBA00019784"/>
    </source>
</evidence>
<dbReference type="GO" id="GO:0006020">
    <property type="term" value="P:inositol metabolic process"/>
    <property type="evidence" value="ECO:0007669"/>
    <property type="project" value="TreeGrafter"/>
</dbReference>
<gene>
    <name evidence="11" type="ORF">EIC27_04865</name>
</gene>
<evidence type="ECO:0000256" key="9">
    <source>
        <dbReference type="PIRSR" id="PIRSR600760-2"/>
    </source>
</evidence>
<dbReference type="PANTHER" id="PTHR20854:SF4">
    <property type="entry name" value="INOSITOL-1-MONOPHOSPHATASE-RELATED"/>
    <property type="match status" value="1"/>
</dbReference>
<dbReference type="GO" id="GO:0007165">
    <property type="term" value="P:signal transduction"/>
    <property type="evidence" value="ECO:0007669"/>
    <property type="project" value="TreeGrafter"/>
</dbReference>
<evidence type="ECO:0000256" key="7">
    <source>
        <dbReference type="ARBA" id="ARBA00022801"/>
    </source>
</evidence>
<protein>
    <recommendedName>
        <fullName evidence="5 10">Inositol-1-monophosphatase</fullName>
        <ecNumber evidence="4 10">3.1.3.25</ecNumber>
    </recommendedName>
</protein>
<evidence type="ECO:0000313" key="12">
    <source>
        <dbReference type="Proteomes" id="UP000279470"/>
    </source>
</evidence>
<dbReference type="Proteomes" id="UP000279470">
    <property type="component" value="Unassembled WGS sequence"/>
</dbReference>
<dbReference type="GO" id="GO:0008934">
    <property type="term" value="F:inositol monophosphate 1-phosphatase activity"/>
    <property type="evidence" value="ECO:0007669"/>
    <property type="project" value="InterPro"/>
</dbReference>
<proteinExistence type="inferred from homology"/>
<sequence>MKNFNADLNVILEAIKKVSVKISKDFYEIEKLQISKKGVANFVTNTDLAAEKTLIYHLQKSRPEYSFLTEESGKIDSLQNTNSDQAEYKWIIDPIDGTFNFMHGIPFFCISIALAKITKEESSIILGVIHNPINNETFWGAKRLGAFLIDSLGIQRKIKVAGHNDYERVICATHDNSNSSDKLRQYQDYVHSKHSKARILGASALELAYLADGRINLLIQGKLNIWDYAAGLIIVREAGGVVKDLNKKDLTLTLVNGIIAGNEKLVNEIENNC</sequence>
<dbReference type="GO" id="GO:0046872">
    <property type="term" value="F:metal ion binding"/>
    <property type="evidence" value="ECO:0007669"/>
    <property type="project" value="UniProtKB-KW"/>
</dbReference>
<dbReference type="CDD" id="cd01639">
    <property type="entry name" value="IMPase"/>
    <property type="match status" value="1"/>
</dbReference>
<evidence type="ECO:0000256" key="3">
    <source>
        <dbReference type="ARBA" id="ARBA00009759"/>
    </source>
</evidence>
<keyword evidence="8 9" id="KW-0460">Magnesium</keyword>
<feature type="binding site" evidence="9">
    <location>
        <position position="93"/>
    </location>
    <ligand>
        <name>Mg(2+)</name>
        <dbReference type="ChEBI" id="CHEBI:18420"/>
        <label>2</label>
    </ligand>
</feature>
<dbReference type="Gene3D" id="3.40.190.80">
    <property type="match status" value="1"/>
</dbReference>
<keyword evidence="12" id="KW-1185">Reference proteome</keyword>
<name>A0A429XG28_9RICK</name>
<feature type="binding site" evidence="9">
    <location>
        <position position="96"/>
    </location>
    <ligand>
        <name>Mg(2+)</name>
        <dbReference type="ChEBI" id="CHEBI:18420"/>
        <label>1</label>
        <note>catalytic</note>
    </ligand>
</feature>
<dbReference type="InterPro" id="IPR000760">
    <property type="entry name" value="Inositol_monophosphatase-like"/>
</dbReference>
<dbReference type="PRINTS" id="PR00377">
    <property type="entry name" value="IMPHPHTASES"/>
</dbReference>
<dbReference type="Gene3D" id="3.30.540.10">
    <property type="entry name" value="Fructose-1,6-Bisphosphatase, subunit A, domain 1"/>
    <property type="match status" value="1"/>
</dbReference>
<evidence type="ECO:0000256" key="10">
    <source>
        <dbReference type="RuleBase" id="RU364068"/>
    </source>
</evidence>
<evidence type="ECO:0000256" key="8">
    <source>
        <dbReference type="ARBA" id="ARBA00022842"/>
    </source>
</evidence>
<comment type="similarity">
    <text evidence="3 10">Belongs to the inositol monophosphatase superfamily.</text>
</comment>
<dbReference type="InterPro" id="IPR033942">
    <property type="entry name" value="IMPase"/>
</dbReference>
<dbReference type="GO" id="GO:0046854">
    <property type="term" value="P:phosphatidylinositol phosphate biosynthetic process"/>
    <property type="evidence" value="ECO:0007669"/>
    <property type="project" value="InterPro"/>
</dbReference>
<dbReference type="InterPro" id="IPR020583">
    <property type="entry name" value="Inositol_monoP_metal-BS"/>
</dbReference>
<dbReference type="FunFam" id="3.30.540.10:FF:000003">
    <property type="entry name" value="Inositol-1-monophosphatase"/>
    <property type="match status" value="1"/>
</dbReference>
<comment type="cofactor">
    <cofactor evidence="2 9 10">
        <name>Mg(2+)</name>
        <dbReference type="ChEBI" id="CHEBI:18420"/>
    </cofactor>
</comment>
<dbReference type="PANTHER" id="PTHR20854">
    <property type="entry name" value="INOSITOL MONOPHOSPHATASE"/>
    <property type="match status" value="1"/>
</dbReference>
<organism evidence="11 12">
    <name type="scientific">Candidatus Aquarickettsia rohweri</name>
    <dbReference type="NCBI Taxonomy" id="2602574"/>
    <lineage>
        <taxon>Bacteria</taxon>
        <taxon>Pseudomonadati</taxon>
        <taxon>Pseudomonadota</taxon>
        <taxon>Alphaproteobacteria</taxon>
        <taxon>Rickettsiales</taxon>
        <taxon>Candidatus Midichloriaceae</taxon>
        <taxon>Candidatus Aquarickettsia</taxon>
    </lineage>
</organism>
<dbReference type="Pfam" id="PF00459">
    <property type="entry name" value="Inositol_P"/>
    <property type="match status" value="1"/>
</dbReference>
<keyword evidence="7 10" id="KW-0378">Hydrolase</keyword>
<evidence type="ECO:0000256" key="4">
    <source>
        <dbReference type="ARBA" id="ARBA00013106"/>
    </source>
</evidence>
<dbReference type="RefSeq" id="WP_126044993.1">
    <property type="nucleotide sequence ID" value="NZ_RXFM01000067.1"/>
</dbReference>
<comment type="caution">
    <text evidence="11">The sequence shown here is derived from an EMBL/GenBank/DDBJ whole genome shotgun (WGS) entry which is preliminary data.</text>
</comment>
<evidence type="ECO:0000313" key="11">
    <source>
        <dbReference type="EMBL" id="RST64169.1"/>
    </source>
</evidence>
<dbReference type="EMBL" id="RXFM01000067">
    <property type="protein sequence ID" value="RST64169.1"/>
    <property type="molecule type" value="Genomic_DNA"/>
</dbReference>
<evidence type="ECO:0000256" key="2">
    <source>
        <dbReference type="ARBA" id="ARBA00001946"/>
    </source>
</evidence>
<dbReference type="PROSITE" id="PS00629">
    <property type="entry name" value="IMP_1"/>
    <property type="match status" value="1"/>
</dbReference>
<feature type="binding site" evidence="9">
    <location>
        <position position="95"/>
    </location>
    <ligand>
        <name>Mg(2+)</name>
        <dbReference type="ChEBI" id="CHEBI:18420"/>
        <label>1</label>
        <note>catalytic</note>
    </ligand>
</feature>
<evidence type="ECO:0000256" key="1">
    <source>
        <dbReference type="ARBA" id="ARBA00001033"/>
    </source>
</evidence>